<keyword evidence="3" id="KW-1185">Reference proteome</keyword>
<evidence type="ECO:0000313" key="2">
    <source>
        <dbReference type="EMBL" id="CAB3791676.1"/>
    </source>
</evidence>
<feature type="region of interest" description="Disordered" evidence="1">
    <location>
        <begin position="1"/>
        <end position="31"/>
    </location>
</feature>
<dbReference type="EMBL" id="CADIKI010000008">
    <property type="protein sequence ID" value="CAB3791676.1"/>
    <property type="molecule type" value="Genomic_DNA"/>
</dbReference>
<sequence>MQPVRSEKPRKPASARLTNRQQKPKSLLHPKQAFLSRLKRRSGRNQLFPPIVAFTRLRRSSPS</sequence>
<dbReference type="AlphaFoldDB" id="A0A6J5G429"/>
<reference evidence="2 3" key="1">
    <citation type="submission" date="2020-04" db="EMBL/GenBank/DDBJ databases">
        <authorList>
            <person name="De Canck E."/>
        </authorList>
    </citation>
    <scope>NUCLEOTIDE SEQUENCE [LARGE SCALE GENOMIC DNA]</scope>
    <source>
        <strain evidence="2 3">LMG 27177</strain>
    </source>
</reference>
<feature type="compositionally biased region" description="Basic and acidic residues" evidence="1">
    <location>
        <begin position="1"/>
        <end position="10"/>
    </location>
</feature>
<gene>
    <name evidence="2" type="ORF">LMG27177_03068</name>
</gene>
<organism evidence="2 3">
    <name type="scientific">Paraburkholderia fynbosensis</name>
    <dbReference type="NCBI Taxonomy" id="1200993"/>
    <lineage>
        <taxon>Bacteria</taxon>
        <taxon>Pseudomonadati</taxon>
        <taxon>Pseudomonadota</taxon>
        <taxon>Betaproteobacteria</taxon>
        <taxon>Burkholderiales</taxon>
        <taxon>Burkholderiaceae</taxon>
        <taxon>Paraburkholderia</taxon>
    </lineage>
</organism>
<dbReference type="Proteomes" id="UP000494252">
    <property type="component" value="Unassembled WGS sequence"/>
</dbReference>
<name>A0A6J5G429_9BURK</name>
<protein>
    <submittedName>
        <fullName evidence="2">Uncharacterized protein</fullName>
    </submittedName>
</protein>
<evidence type="ECO:0000313" key="3">
    <source>
        <dbReference type="Proteomes" id="UP000494252"/>
    </source>
</evidence>
<accession>A0A6J5G429</accession>
<evidence type="ECO:0000256" key="1">
    <source>
        <dbReference type="SAM" id="MobiDB-lite"/>
    </source>
</evidence>
<proteinExistence type="predicted"/>